<dbReference type="Gene3D" id="1.20.120.580">
    <property type="entry name" value="bsu32300-like"/>
    <property type="match status" value="1"/>
</dbReference>
<sequence>MAKIRNKLVHVYWEIDHKVIFDLLQTELSDIKKFMQIAIDYVKDNT</sequence>
<evidence type="ECO:0000256" key="3">
    <source>
        <dbReference type="ARBA" id="ARBA00022801"/>
    </source>
</evidence>
<gene>
    <name evidence="5" type="ORF">SAMN02745207_02504</name>
</gene>
<dbReference type="GO" id="GO:0110001">
    <property type="term" value="C:toxin-antitoxin complex"/>
    <property type="evidence" value="ECO:0007669"/>
    <property type="project" value="InterPro"/>
</dbReference>
<comment type="similarity">
    <text evidence="4">Belongs to the HepT RNase toxin family.</text>
</comment>
<dbReference type="EMBL" id="FQXM01000013">
    <property type="protein sequence ID" value="SHH78906.1"/>
    <property type="molecule type" value="Genomic_DNA"/>
</dbReference>
<evidence type="ECO:0000256" key="4">
    <source>
        <dbReference type="ARBA" id="ARBA00024207"/>
    </source>
</evidence>
<evidence type="ECO:0000313" key="5">
    <source>
        <dbReference type="EMBL" id="SHH78906.1"/>
    </source>
</evidence>
<dbReference type="Proteomes" id="UP000184447">
    <property type="component" value="Unassembled WGS sequence"/>
</dbReference>
<proteinExistence type="inferred from homology"/>
<keyword evidence="2" id="KW-0540">Nuclease</keyword>
<dbReference type="Pfam" id="PF01934">
    <property type="entry name" value="HepT-like"/>
    <property type="match status" value="1"/>
</dbReference>
<evidence type="ECO:0008006" key="7">
    <source>
        <dbReference type="Google" id="ProtNLM"/>
    </source>
</evidence>
<dbReference type="InterPro" id="IPR037038">
    <property type="entry name" value="HepT-like_sf"/>
</dbReference>
<keyword evidence="3" id="KW-0378">Hydrolase</keyword>
<keyword evidence="6" id="KW-1185">Reference proteome</keyword>
<organism evidence="5 6">
    <name type="scientific">Clostridium grantii DSM 8605</name>
    <dbReference type="NCBI Taxonomy" id="1121316"/>
    <lineage>
        <taxon>Bacteria</taxon>
        <taxon>Bacillati</taxon>
        <taxon>Bacillota</taxon>
        <taxon>Clostridia</taxon>
        <taxon>Eubacteriales</taxon>
        <taxon>Clostridiaceae</taxon>
        <taxon>Clostridium</taxon>
    </lineage>
</organism>
<dbReference type="InterPro" id="IPR008201">
    <property type="entry name" value="HepT-like"/>
</dbReference>
<dbReference type="STRING" id="1121316.SAMN02745207_02504"/>
<keyword evidence="1" id="KW-1277">Toxin-antitoxin system</keyword>
<protein>
    <recommendedName>
        <fullName evidence="7">DUF86 domain-containing protein</fullName>
    </recommendedName>
</protein>
<dbReference type="GO" id="GO:0016787">
    <property type="term" value="F:hydrolase activity"/>
    <property type="evidence" value="ECO:0007669"/>
    <property type="project" value="UniProtKB-KW"/>
</dbReference>
<name>A0A1M5VUH1_9CLOT</name>
<evidence type="ECO:0000256" key="1">
    <source>
        <dbReference type="ARBA" id="ARBA00022649"/>
    </source>
</evidence>
<evidence type="ECO:0000313" key="6">
    <source>
        <dbReference type="Proteomes" id="UP000184447"/>
    </source>
</evidence>
<dbReference type="AlphaFoldDB" id="A0A1M5VUH1"/>
<evidence type="ECO:0000256" key="2">
    <source>
        <dbReference type="ARBA" id="ARBA00022722"/>
    </source>
</evidence>
<reference evidence="5 6" key="1">
    <citation type="submission" date="2016-11" db="EMBL/GenBank/DDBJ databases">
        <authorList>
            <person name="Jaros S."/>
            <person name="Januszkiewicz K."/>
            <person name="Wedrychowicz H."/>
        </authorList>
    </citation>
    <scope>NUCLEOTIDE SEQUENCE [LARGE SCALE GENOMIC DNA]</scope>
    <source>
        <strain evidence="5 6">DSM 8605</strain>
    </source>
</reference>
<accession>A0A1M5VUH1</accession>
<dbReference type="GO" id="GO:0004540">
    <property type="term" value="F:RNA nuclease activity"/>
    <property type="evidence" value="ECO:0007669"/>
    <property type="project" value="InterPro"/>
</dbReference>